<dbReference type="RefSeq" id="WP_100784064.1">
    <property type="nucleotide sequence ID" value="NZ_NPDU01000025.1"/>
</dbReference>
<dbReference type="GO" id="GO:0032259">
    <property type="term" value="P:methylation"/>
    <property type="evidence" value="ECO:0007669"/>
    <property type="project" value="UniProtKB-KW"/>
</dbReference>
<dbReference type="Gene3D" id="3.40.50.150">
    <property type="entry name" value="Vaccinia Virus protein VP39"/>
    <property type="match status" value="1"/>
</dbReference>
<protein>
    <submittedName>
        <fullName evidence="2">Methyltransferase</fullName>
    </submittedName>
</protein>
<name>A0A2M9YUW4_9LEPT</name>
<gene>
    <name evidence="3" type="ORF">CH376_11115</name>
    <name evidence="2" type="ORF">CH380_02155</name>
</gene>
<feature type="coiled-coil region" evidence="1">
    <location>
        <begin position="242"/>
        <end position="269"/>
    </location>
</feature>
<evidence type="ECO:0000313" key="4">
    <source>
        <dbReference type="Proteomes" id="UP000232149"/>
    </source>
</evidence>
<proteinExistence type="predicted"/>
<evidence type="ECO:0000313" key="5">
    <source>
        <dbReference type="Proteomes" id="UP000232188"/>
    </source>
</evidence>
<dbReference type="EMBL" id="NPDV01000001">
    <property type="protein sequence ID" value="PJZ55328.1"/>
    <property type="molecule type" value="Genomic_DNA"/>
</dbReference>
<evidence type="ECO:0000313" key="3">
    <source>
        <dbReference type="EMBL" id="PJZ61792.1"/>
    </source>
</evidence>
<keyword evidence="1" id="KW-0175">Coiled coil</keyword>
<accession>A0A2M9YUW4</accession>
<evidence type="ECO:0000256" key="1">
    <source>
        <dbReference type="SAM" id="Coils"/>
    </source>
</evidence>
<dbReference type="GO" id="GO:0008168">
    <property type="term" value="F:methyltransferase activity"/>
    <property type="evidence" value="ECO:0007669"/>
    <property type="project" value="UniProtKB-KW"/>
</dbReference>
<reference evidence="4 5" key="1">
    <citation type="submission" date="2017-07" db="EMBL/GenBank/DDBJ databases">
        <title>Leptospira spp. isolated from tropical soils.</title>
        <authorList>
            <person name="Thibeaux R."/>
            <person name="Iraola G."/>
            <person name="Ferres I."/>
            <person name="Bierque E."/>
            <person name="Girault D."/>
            <person name="Soupe-Gilbert M.-E."/>
            <person name="Picardeau M."/>
            <person name="Goarant C."/>
        </authorList>
    </citation>
    <scope>NUCLEOTIDE SEQUENCE [LARGE SCALE GENOMIC DNA]</scope>
    <source>
        <strain evidence="2 5">FH2-B-C1</strain>
        <strain evidence="3 4">FH2-B-D1</strain>
    </source>
</reference>
<keyword evidence="4" id="KW-1185">Reference proteome</keyword>
<dbReference type="EMBL" id="NPDU01000025">
    <property type="protein sequence ID" value="PJZ61792.1"/>
    <property type="molecule type" value="Genomic_DNA"/>
</dbReference>
<dbReference type="Pfam" id="PF13489">
    <property type="entry name" value="Methyltransf_23"/>
    <property type="match status" value="1"/>
</dbReference>
<dbReference type="Proteomes" id="UP000232188">
    <property type="component" value="Unassembled WGS sequence"/>
</dbReference>
<evidence type="ECO:0000313" key="2">
    <source>
        <dbReference type="EMBL" id="PJZ55328.1"/>
    </source>
</evidence>
<dbReference type="SUPFAM" id="SSF53335">
    <property type="entry name" value="S-adenosyl-L-methionine-dependent methyltransferases"/>
    <property type="match status" value="1"/>
</dbReference>
<sequence length="288" mass="33915">MESNKDQIECRLCGSPAQLEFKTKVLNQYPISYYKCKSCDLLQSETPFWLDEAYNKAISILDTGIFLRNNDNVKRLTLLLTEAQFQLAKGDLPFWKFLVGNSIPYQGKILDYGGGHGILVRLMRDVGFDCFWYDKYAKNDFSEGFGFDPKTEYDVVLAFELFEHFDKPKENILEILEIQKPKLLIFSTLLYGEKTPDMNWWYYSFEAGQHISFYNLKTLSKLEEISGYSVCSLSQDFHLMIRKDLKLDHQRLRRSLRNLEKRFSSVKKLYHTRTFEDHVMLKKQTSES</sequence>
<dbReference type="AlphaFoldDB" id="A0A2M9YUW4"/>
<keyword evidence="2" id="KW-0808">Transferase</keyword>
<comment type="caution">
    <text evidence="2">The sequence shown here is derived from an EMBL/GenBank/DDBJ whole genome shotgun (WGS) entry which is preliminary data.</text>
</comment>
<organism evidence="2 5">
    <name type="scientific">Leptospira adleri</name>
    <dbReference type="NCBI Taxonomy" id="2023186"/>
    <lineage>
        <taxon>Bacteria</taxon>
        <taxon>Pseudomonadati</taxon>
        <taxon>Spirochaetota</taxon>
        <taxon>Spirochaetia</taxon>
        <taxon>Leptospirales</taxon>
        <taxon>Leptospiraceae</taxon>
        <taxon>Leptospira</taxon>
    </lineage>
</organism>
<dbReference type="InterPro" id="IPR029063">
    <property type="entry name" value="SAM-dependent_MTases_sf"/>
</dbReference>
<dbReference type="Proteomes" id="UP000232149">
    <property type="component" value="Unassembled WGS sequence"/>
</dbReference>
<keyword evidence="2" id="KW-0489">Methyltransferase</keyword>